<protein>
    <submittedName>
        <fullName evidence="1">Uncharacterized protein</fullName>
    </submittedName>
</protein>
<reference evidence="1" key="1">
    <citation type="submission" date="2020-02" db="EMBL/GenBank/DDBJ databases">
        <title>Genome sequencing of the panga catfish, Pangasius djambal.</title>
        <authorList>
            <person name="Wen M."/>
            <person name="Zahm M."/>
            <person name="Roques C."/>
            <person name="Cabau C."/>
            <person name="Klopp C."/>
            <person name="Donnadieu C."/>
            <person name="Jouanno E."/>
            <person name="Avarre J.-C."/>
            <person name="Campet M."/>
            <person name="Ha T."/>
            <person name="Dugue R."/>
            <person name="Lampietro C."/>
            <person name="Louis A."/>
            <person name="Herpin A."/>
            <person name="Echchiki A."/>
            <person name="Berthelot C."/>
            <person name="Parey E."/>
            <person name="Roest-Crollius H."/>
            <person name="Braasch I."/>
            <person name="Postlethwait J.H."/>
            <person name="Bobe J."/>
            <person name="Montfort J."/>
            <person name="Bouchez O."/>
            <person name="Begum T."/>
            <person name="Schartl M."/>
            <person name="Gustiano R."/>
            <person name="Guiguen Y."/>
        </authorList>
    </citation>
    <scope>NUCLEOTIDE SEQUENCE</scope>
    <source>
        <strain evidence="1">Pdj_M5554</strain>
    </source>
</reference>
<name>A0ACC5ZPP5_9TELE</name>
<organism evidence="1 2">
    <name type="scientific">Pangasius djambal</name>
    <dbReference type="NCBI Taxonomy" id="1691987"/>
    <lineage>
        <taxon>Eukaryota</taxon>
        <taxon>Metazoa</taxon>
        <taxon>Chordata</taxon>
        <taxon>Craniata</taxon>
        <taxon>Vertebrata</taxon>
        <taxon>Euteleostomi</taxon>
        <taxon>Actinopterygii</taxon>
        <taxon>Neopterygii</taxon>
        <taxon>Teleostei</taxon>
        <taxon>Ostariophysi</taxon>
        <taxon>Siluriformes</taxon>
        <taxon>Pangasiidae</taxon>
        <taxon>Pangasius</taxon>
    </lineage>
</organism>
<evidence type="ECO:0000313" key="2">
    <source>
        <dbReference type="Proteomes" id="UP000830395"/>
    </source>
</evidence>
<dbReference type="EMBL" id="CM041003">
    <property type="protein sequence ID" value="MCJ8749774.1"/>
    <property type="molecule type" value="Genomic_DNA"/>
</dbReference>
<accession>A0ACC5ZPP5</accession>
<keyword evidence="2" id="KW-1185">Reference proteome</keyword>
<comment type="caution">
    <text evidence="1">The sequence shown here is derived from an EMBL/GenBank/DDBJ whole genome shotgun (WGS) entry which is preliminary data.</text>
</comment>
<dbReference type="Proteomes" id="UP000830395">
    <property type="component" value="Chromosome 29"/>
</dbReference>
<sequence length="1244" mass="141567">MNSLSADRKPPVDHGVQIRFIKDLDDMGGGYAERSRGVGGAGAAGGSGTPPSSKYGVAVRVQGISGQPYVVLKDGEKGDSYGVQLKTQPQLQTPILGLSSPLKSLPPRPRDGPQTPKVPYSSLGPPSSPEEETVEFESPLKRPPGDGQAGNQGDGERGTTENPVSAPSSKDSEKKDLGELNEAGLRPVRQTGIGGSVNGTGKRGNQYTSTEPFPEASAPGTVEEEPAEAIDTKSLAPINKLISKFNGSATSTMPSRIRGRSRARACLQFDERKRSHSLDARKEQEEEPPPSPTINPYAPTVNTSSSSSLTSPKCTTYNSLGQSSPSIAKVPAVPTSKAPTINQTPRMFVAKEVPPTIPKKQVTPDLLSCRSQSTDSINGGEDQEKQAIYEVLREGSVESEMSLRRKANLIHQRYRGLKEENEATNCLQQQLDQTKRELQHAQDRLVELCLEKEGVESRFHQQEDQLAQLQEELRRVSESTPQTDSMHMDLVTLQTELAEAVMLRQKQEEMLRMRERELTALKGALKDEVAAHDREMEALREQYSRNMEALQKSMEHVSQSQQEIEEERQKVNASIVALEEELDSYREQGEHWKEQMTSVKQEHGPHSTFQKLLQAQQEKKELEEKLLSMKKQTCETDSHSFTQVQELQRCQDDLKQARLKIDEQKAELVKKEEELQSLKRASQNKEQELEAEIDKLKDQSKKDKEELSKVHEKMQQVQELQRCQDDLKQARLKIDEQKAELVKKEEELQSLKRASQNKEQELEAEIDKLKDQSKKDKEELSKVHEKMQQSLVSSQDPTKDSALDLQEANTRLRERIARMSRLHTSLPDSGASDALEEENRYLKTQLEEARRAASRLSHEKEELSRQLEEKEKERETLRRAKADLEEQKRLLDRALEKMNKDIDLMMGDSRQSVQNLQSQLDEFRDRSRRELQESQRLNKDRLVELQRTQNNLKAAQEEVSRLKKELLVCSEERDSAQLDKELLSSRLRQKESELDSERTSQTDRSREIRLLEDKVKAMEIELDEEKTGAELLNERMTRSREQVDQLRSELMQERSARHDLEMDKSSLERQVKELKSRLADMESQPRSTAGVTILESKVQELEDRLHSEEREKSSILAAQRRTERKLKDVNATLDQERNQHAEQRDQLSLRVKALKRQLDDSEGEVERLEGVRRKILRDLEEQQELKDVLQAKVTALENELRRKIQQTRRPTLGSTLSSEEEDGCFDSNSITSILTESQLQTTTC</sequence>
<gene>
    <name evidence="1" type="ORF">PDJAM_G00180140</name>
</gene>
<evidence type="ECO:0000313" key="1">
    <source>
        <dbReference type="EMBL" id="MCJ8749774.1"/>
    </source>
</evidence>
<proteinExistence type="predicted"/>